<reference evidence="1 2" key="1">
    <citation type="journal article" date="2018" name="Sci. Rep.">
        <title>A novel species of the marine cyanobacterium Acaryochloris with a unique pigment content and lifestyle.</title>
        <authorList>
            <person name="Partensky F."/>
            <person name="Six C."/>
            <person name="Ratin M."/>
            <person name="Garczarek L."/>
            <person name="Vaulot D."/>
            <person name="Probert I."/>
            <person name="Calteau A."/>
            <person name="Gourvil P."/>
            <person name="Marie D."/>
            <person name="Grebert T."/>
            <person name="Bouchier C."/>
            <person name="Le Panse S."/>
            <person name="Gachenot M."/>
            <person name="Rodriguez F."/>
            <person name="Garrido J.L."/>
        </authorList>
    </citation>
    <scope>NUCLEOTIDE SEQUENCE [LARGE SCALE GENOMIC DNA]</scope>
    <source>
        <strain evidence="1 2">RCC1774</strain>
    </source>
</reference>
<sequence length="158" mass="17080">MVFPKIKAFAASHRQALTIGTIFMLSIVRLTPPAALAETLVPEANQSLETQTYLYGESAQANQVGKGYVVFQRQGHSVVGAFHYPQSEFSCFTGKMINKRLQVVTLALGEEAPSSVNVPLSQLHAVGTIGSSEKNSLKTCQRSASEFQPRSVVQVPAQ</sequence>
<gene>
    <name evidence="1" type="ORF">C1752_03723</name>
</gene>
<evidence type="ECO:0000313" key="1">
    <source>
        <dbReference type="EMBL" id="PZD72487.1"/>
    </source>
</evidence>
<protein>
    <submittedName>
        <fullName evidence="1">Uncharacterized protein</fullName>
    </submittedName>
</protein>
<dbReference type="AlphaFoldDB" id="A0A2W1JVJ2"/>
<name>A0A2W1JVJ2_9CYAN</name>
<comment type="caution">
    <text evidence="1">The sequence shown here is derived from an EMBL/GenBank/DDBJ whole genome shotgun (WGS) entry which is preliminary data.</text>
</comment>
<organism evidence="1 2">
    <name type="scientific">Acaryochloris thomasi RCC1774</name>
    <dbReference type="NCBI Taxonomy" id="1764569"/>
    <lineage>
        <taxon>Bacteria</taxon>
        <taxon>Bacillati</taxon>
        <taxon>Cyanobacteriota</taxon>
        <taxon>Cyanophyceae</taxon>
        <taxon>Acaryochloridales</taxon>
        <taxon>Acaryochloridaceae</taxon>
        <taxon>Acaryochloris</taxon>
        <taxon>Acaryochloris thomasi</taxon>
    </lineage>
</organism>
<dbReference type="RefSeq" id="WP_110987119.1">
    <property type="nucleotide sequence ID" value="NZ_CAWNWM010000010.1"/>
</dbReference>
<dbReference type="Proteomes" id="UP000248857">
    <property type="component" value="Unassembled WGS sequence"/>
</dbReference>
<evidence type="ECO:0000313" key="2">
    <source>
        <dbReference type="Proteomes" id="UP000248857"/>
    </source>
</evidence>
<proteinExistence type="predicted"/>
<keyword evidence="2" id="KW-1185">Reference proteome</keyword>
<dbReference type="OrthoDB" id="422458at2"/>
<dbReference type="EMBL" id="PQWO01000010">
    <property type="protein sequence ID" value="PZD72487.1"/>
    <property type="molecule type" value="Genomic_DNA"/>
</dbReference>
<accession>A0A2W1JVJ2</accession>